<gene>
    <name evidence="3" type="ORF">CDN99_10445</name>
</gene>
<dbReference type="OrthoDB" id="5295180at2"/>
<accession>A0A246JG25</accession>
<keyword evidence="4" id="KW-1185">Reference proteome</keyword>
<dbReference type="Proteomes" id="UP000197468">
    <property type="component" value="Unassembled WGS sequence"/>
</dbReference>
<feature type="transmembrane region" description="Helical" evidence="2">
    <location>
        <begin position="24"/>
        <end position="47"/>
    </location>
</feature>
<keyword evidence="2" id="KW-0472">Membrane</keyword>
<proteinExistence type="predicted"/>
<evidence type="ECO:0000256" key="1">
    <source>
        <dbReference type="SAM" id="MobiDB-lite"/>
    </source>
</evidence>
<keyword evidence="2" id="KW-1133">Transmembrane helix</keyword>
<sequence length="97" mass="10206">MNTVTTRVPGADLPSSGPWWRHPMMWLVVGGPAIVVVASIATLTLAVTYPDPVVQHQANSEQGRAAEDSTETVRPPPAALEPAMKARNHAATGGQVN</sequence>
<evidence type="ECO:0000313" key="3">
    <source>
        <dbReference type="EMBL" id="OWQ91552.1"/>
    </source>
</evidence>
<organism evidence="3 4">
    <name type="scientific">Roseateles aquatilis</name>
    <dbReference type="NCBI Taxonomy" id="431061"/>
    <lineage>
        <taxon>Bacteria</taxon>
        <taxon>Pseudomonadati</taxon>
        <taxon>Pseudomonadota</taxon>
        <taxon>Betaproteobacteria</taxon>
        <taxon>Burkholderiales</taxon>
        <taxon>Sphaerotilaceae</taxon>
        <taxon>Roseateles</taxon>
    </lineage>
</organism>
<evidence type="ECO:0008006" key="5">
    <source>
        <dbReference type="Google" id="ProtNLM"/>
    </source>
</evidence>
<protein>
    <recommendedName>
        <fullName evidence="5">Nitrogen fixation protein FixH</fullName>
    </recommendedName>
</protein>
<comment type="caution">
    <text evidence="3">The sequence shown here is derived from an EMBL/GenBank/DDBJ whole genome shotgun (WGS) entry which is preliminary data.</text>
</comment>
<evidence type="ECO:0000313" key="4">
    <source>
        <dbReference type="Proteomes" id="UP000197468"/>
    </source>
</evidence>
<reference evidence="3 4" key="1">
    <citation type="journal article" date="2008" name="Int. J. Syst. Evol. Microbiol.">
        <title>Description of Roseateles aquatilis sp. nov. and Roseateles terrae sp. nov., in the class Betaproteobacteria, and emended description of the genus Roseateles.</title>
        <authorList>
            <person name="Gomila M."/>
            <person name="Bowien B."/>
            <person name="Falsen E."/>
            <person name="Moore E.R."/>
            <person name="Lalucat J."/>
        </authorList>
    </citation>
    <scope>NUCLEOTIDE SEQUENCE [LARGE SCALE GENOMIC DNA]</scope>
    <source>
        <strain evidence="3 4">CCUG 48205</strain>
    </source>
</reference>
<dbReference type="EMBL" id="NIOF01000003">
    <property type="protein sequence ID" value="OWQ91552.1"/>
    <property type="molecule type" value="Genomic_DNA"/>
</dbReference>
<evidence type="ECO:0000256" key="2">
    <source>
        <dbReference type="SAM" id="Phobius"/>
    </source>
</evidence>
<dbReference type="AlphaFoldDB" id="A0A246JG25"/>
<feature type="region of interest" description="Disordered" evidence="1">
    <location>
        <begin position="56"/>
        <end position="97"/>
    </location>
</feature>
<keyword evidence="2" id="KW-0812">Transmembrane</keyword>
<name>A0A246JG25_9BURK</name>
<dbReference type="RefSeq" id="WP_088384780.1">
    <property type="nucleotide sequence ID" value="NZ_NIOF01000003.1"/>
</dbReference>